<feature type="domain" description="ABC transmembrane type-2" evidence="10">
    <location>
        <begin position="40"/>
        <end position="259"/>
    </location>
</feature>
<dbReference type="EMBL" id="FNAP01000015">
    <property type="protein sequence ID" value="SDE90039.1"/>
    <property type="molecule type" value="Genomic_DNA"/>
</dbReference>
<accession>A0A1G7GPX5</accession>
<keyword evidence="6 9" id="KW-0812">Transmembrane</keyword>
<comment type="subcellular location">
    <subcellularLocation>
        <location evidence="1 9">Cell inner membrane</location>
        <topology evidence="1 9">Multi-pass membrane protein</topology>
    </subcellularLocation>
</comment>
<evidence type="ECO:0000259" key="10">
    <source>
        <dbReference type="PROSITE" id="PS51012"/>
    </source>
</evidence>
<reference evidence="11 12" key="1">
    <citation type="submission" date="2016-10" db="EMBL/GenBank/DDBJ databases">
        <authorList>
            <person name="de Groot N.N."/>
        </authorList>
    </citation>
    <scope>NUCLEOTIDE SEQUENCE [LARGE SCALE GENOMIC DNA]</scope>
    <source>
        <strain evidence="11 12">ATCC 700224</strain>
    </source>
</reference>
<keyword evidence="5" id="KW-0997">Cell inner membrane</keyword>
<dbReference type="Pfam" id="PF01061">
    <property type="entry name" value="ABC2_membrane"/>
    <property type="match status" value="1"/>
</dbReference>
<dbReference type="PRINTS" id="PR00164">
    <property type="entry name" value="ABC2TRNSPORT"/>
</dbReference>
<dbReference type="PANTHER" id="PTHR30413">
    <property type="entry name" value="INNER MEMBRANE TRANSPORT PERMEASE"/>
    <property type="match status" value="1"/>
</dbReference>
<feature type="transmembrane region" description="Helical" evidence="9">
    <location>
        <begin position="112"/>
        <end position="142"/>
    </location>
</feature>
<dbReference type="RefSeq" id="WP_176793814.1">
    <property type="nucleotide sequence ID" value="NZ_FNAP01000015.1"/>
</dbReference>
<evidence type="ECO:0000256" key="4">
    <source>
        <dbReference type="ARBA" id="ARBA00022475"/>
    </source>
</evidence>
<evidence type="ECO:0000256" key="3">
    <source>
        <dbReference type="ARBA" id="ARBA00022448"/>
    </source>
</evidence>
<dbReference type="Proteomes" id="UP000199412">
    <property type="component" value="Unassembled WGS sequence"/>
</dbReference>
<feature type="transmembrane region" description="Helical" evidence="9">
    <location>
        <begin position="238"/>
        <end position="257"/>
    </location>
</feature>
<dbReference type="InterPro" id="IPR000412">
    <property type="entry name" value="ABC_2_transport"/>
</dbReference>
<keyword evidence="7 9" id="KW-1133">Transmembrane helix</keyword>
<gene>
    <name evidence="11" type="ORF">SAMN05421720_11541</name>
</gene>
<evidence type="ECO:0000256" key="5">
    <source>
        <dbReference type="ARBA" id="ARBA00022519"/>
    </source>
</evidence>
<keyword evidence="3 9" id="KW-0813">Transport</keyword>
<feature type="transmembrane region" description="Helical" evidence="9">
    <location>
        <begin position="69"/>
        <end position="91"/>
    </location>
</feature>
<feature type="transmembrane region" description="Helical" evidence="9">
    <location>
        <begin position="179"/>
        <end position="200"/>
    </location>
</feature>
<sequence>MTLVPNARARFEETGLRQQWTLFRTLWIRDFSAQYRRAKFGIGWAVIQPLFYMTVFIGLRLFLDIPSEGLPYPVFVFSALMPWLYISNALNRSGASVVSNADIIKKISVNRFIFPLVSASLPLVDLTVMALGMFGLMIAFGVPLGPHLLWLAPLLLLLTGFAVGLGLLICAIGTFVRDILVALPVVLQAFLFVSPIVYPIDIVPEALRGIYILNPLVGLLESFRSVLGRGTAPDMEMLISPVAVTIIMWIIAVPLYQKLSRYFSDVL</sequence>
<dbReference type="PROSITE" id="PS51012">
    <property type="entry name" value="ABC_TM2"/>
    <property type="match status" value="1"/>
</dbReference>
<keyword evidence="8 9" id="KW-0472">Membrane</keyword>
<dbReference type="STRING" id="69960.SAMN05421720_11541"/>
<dbReference type="GO" id="GO:0140359">
    <property type="term" value="F:ABC-type transporter activity"/>
    <property type="evidence" value="ECO:0007669"/>
    <property type="project" value="InterPro"/>
</dbReference>
<protein>
    <recommendedName>
        <fullName evidence="9">Transport permease protein</fullName>
    </recommendedName>
</protein>
<dbReference type="InterPro" id="IPR047817">
    <property type="entry name" value="ABC2_TM_bact-type"/>
</dbReference>
<evidence type="ECO:0000256" key="1">
    <source>
        <dbReference type="ARBA" id="ARBA00004429"/>
    </source>
</evidence>
<evidence type="ECO:0000256" key="7">
    <source>
        <dbReference type="ARBA" id="ARBA00022989"/>
    </source>
</evidence>
<dbReference type="GO" id="GO:0043190">
    <property type="term" value="C:ATP-binding cassette (ABC) transporter complex"/>
    <property type="evidence" value="ECO:0007669"/>
    <property type="project" value="InterPro"/>
</dbReference>
<keyword evidence="4 9" id="KW-1003">Cell membrane</keyword>
<proteinExistence type="inferred from homology"/>
<dbReference type="AlphaFoldDB" id="A0A1G7GPX5"/>
<dbReference type="PANTHER" id="PTHR30413:SF8">
    <property type="entry name" value="TRANSPORT PERMEASE PROTEIN"/>
    <property type="match status" value="1"/>
</dbReference>
<evidence type="ECO:0000313" key="11">
    <source>
        <dbReference type="EMBL" id="SDE90039.1"/>
    </source>
</evidence>
<evidence type="ECO:0000256" key="2">
    <source>
        <dbReference type="ARBA" id="ARBA00007783"/>
    </source>
</evidence>
<feature type="transmembrane region" description="Helical" evidence="9">
    <location>
        <begin position="148"/>
        <end position="172"/>
    </location>
</feature>
<evidence type="ECO:0000313" key="12">
    <source>
        <dbReference type="Proteomes" id="UP000199412"/>
    </source>
</evidence>
<dbReference type="GO" id="GO:0015920">
    <property type="term" value="P:lipopolysaccharide transport"/>
    <property type="evidence" value="ECO:0007669"/>
    <property type="project" value="TreeGrafter"/>
</dbReference>
<organism evidence="11 12">
    <name type="scientific">Rhodospira trueperi</name>
    <dbReference type="NCBI Taxonomy" id="69960"/>
    <lineage>
        <taxon>Bacteria</taxon>
        <taxon>Pseudomonadati</taxon>
        <taxon>Pseudomonadota</taxon>
        <taxon>Alphaproteobacteria</taxon>
        <taxon>Rhodospirillales</taxon>
        <taxon>Rhodospirillaceae</taxon>
        <taxon>Rhodospira</taxon>
    </lineage>
</organism>
<evidence type="ECO:0000256" key="6">
    <source>
        <dbReference type="ARBA" id="ARBA00022692"/>
    </source>
</evidence>
<dbReference type="InterPro" id="IPR013525">
    <property type="entry name" value="ABC2_TM"/>
</dbReference>
<feature type="transmembrane region" description="Helical" evidence="9">
    <location>
        <begin position="42"/>
        <end position="63"/>
    </location>
</feature>
<name>A0A1G7GPX5_9PROT</name>
<evidence type="ECO:0000256" key="8">
    <source>
        <dbReference type="ARBA" id="ARBA00023136"/>
    </source>
</evidence>
<comment type="similarity">
    <text evidence="2 9">Belongs to the ABC-2 integral membrane protein family.</text>
</comment>
<keyword evidence="12" id="KW-1185">Reference proteome</keyword>
<evidence type="ECO:0000256" key="9">
    <source>
        <dbReference type="RuleBase" id="RU361157"/>
    </source>
</evidence>